<evidence type="ECO:0000313" key="3">
    <source>
        <dbReference type="Proteomes" id="UP001432027"/>
    </source>
</evidence>
<protein>
    <recommendedName>
        <fullName evidence="4">RWD domain-containing protein</fullName>
    </recommendedName>
</protein>
<dbReference type="EMBL" id="BTSX01000002">
    <property type="protein sequence ID" value="GMS82537.1"/>
    <property type="molecule type" value="Genomic_DNA"/>
</dbReference>
<proteinExistence type="predicted"/>
<name>A0AAV5SIP5_9BILA</name>
<dbReference type="InterPro" id="IPR016135">
    <property type="entry name" value="UBQ-conjugating_enzyme/RWD"/>
</dbReference>
<organism evidence="2 3">
    <name type="scientific">Pristionchus entomophagus</name>
    <dbReference type="NCBI Taxonomy" id="358040"/>
    <lineage>
        <taxon>Eukaryota</taxon>
        <taxon>Metazoa</taxon>
        <taxon>Ecdysozoa</taxon>
        <taxon>Nematoda</taxon>
        <taxon>Chromadorea</taxon>
        <taxon>Rhabditida</taxon>
        <taxon>Rhabditina</taxon>
        <taxon>Diplogasteromorpha</taxon>
        <taxon>Diplogasteroidea</taxon>
        <taxon>Neodiplogasteridae</taxon>
        <taxon>Pristionchus</taxon>
    </lineage>
</organism>
<sequence>EAPAQDQAQTQAEEAQVAFERQRNEMLQLSNTYNLEIPPPTQYLIKLTSFSGSILQLYVSYPPLYPLTEHPIIFVASDSSEFNIPRINTYITDWLLDKELGTDLISQLIADLQSEMKELICLANLPKNIIKKIVGANPIKSNRERIETMRLISARWNTLAAEHLTLPENRPVMKEMRWSINAEGLTILKMQLSGRDRKYFGIEDWEASATDIVNVVNVSRLFHHIENDEGMAGRINRILARRAHIEQLHFNFDMGIAGGDVVMSSMHGAIVDQMTFKGALDLNDNALAILAVLRAVNVRNVHLSVHNPSNFPKLCGGTFFSEAVRLVPNINIGPTEPIPSTDGDKWREVIDWLNGSGMITASIDLKPLSNDTIHAQITMAVREQ</sequence>
<feature type="non-terminal residue" evidence="2">
    <location>
        <position position="1"/>
    </location>
</feature>
<keyword evidence="1" id="KW-0175">Coiled coil</keyword>
<dbReference type="Proteomes" id="UP001432027">
    <property type="component" value="Unassembled WGS sequence"/>
</dbReference>
<comment type="caution">
    <text evidence="2">The sequence shown here is derived from an EMBL/GenBank/DDBJ whole genome shotgun (WGS) entry which is preliminary data.</text>
</comment>
<gene>
    <name evidence="2" type="ORF">PENTCL1PPCAC_4712</name>
</gene>
<keyword evidence="3" id="KW-1185">Reference proteome</keyword>
<evidence type="ECO:0000256" key="1">
    <source>
        <dbReference type="SAM" id="Coils"/>
    </source>
</evidence>
<accession>A0AAV5SIP5</accession>
<evidence type="ECO:0008006" key="4">
    <source>
        <dbReference type="Google" id="ProtNLM"/>
    </source>
</evidence>
<reference evidence="2" key="1">
    <citation type="submission" date="2023-10" db="EMBL/GenBank/DDBJ databases">
        <title>Genome assembly of Pristionchus species.</title>
        <authorList>
            <person name="Yoshida K."/>
            <person name="Sommer R.J."/>
        </authorList>
    </citation>
    <scope>NUCLEOTIDE SEQUENCE</scope>
    <source>
        <strain evidence="2">RS0144</strain>
    </source>
</reference>
<feature type="coiled-coil region" evidence="1">
    <location>
        <begin position="5"/>
        <end position="32"/>
    </location>
</feature>
<evidence type="ECO:0000313" key="2">
    <source>
        <dbReference type="EMBL" id="GMS82537.1"/>
    </source>
</evidence>
<dbReference type="AlphaFoldDB" id="A0AAV5SIP5"/>
<dbReference type="SUPFAM" id="SSF54495">
    <property type="entry name" value="UBC-like"/>
    <property type="match status" value="1"/>
</dbReference>